<gene>
    <name evidence="2" type="ORF">TWF696_007919</name>
</gene>
<keyword evidence="3" id="KW-1185">Reference proteome</keyword>
<feature type="compositionally biased region" description="Low complexity" evidence="1">
    <location>
        <begin position="444"/>
        <end position="456"/>
    </location>
</feature>
<feature type="region of interest" description="Disordered" evidence="1">
    <location>
        <begin position="556"/>
        <end position="634"/>
    </location>
</feature>
<accession>A0AAV9ULP0</accession>
<feature type="compositionally biased region" description="Polar residues" evidence="1">
    <location>
        <begin position="414"/>
        <end position="428"/>
    </location>
</feature>
<comment type="caution">
    <text evidence="2">The sequence shown here is derived from an EMBL/GenBank/DDBJ whole genome shotgun (WGS) entry which is preliminary data.</text>
</comment>
<evidence type="ECO:0000256" key="1">
    <source>
        <dbReference type="SAM" id="MobiDB-lite"/>
    </source>
</evidence>
<evidence type="ECO:0000313" key="2">
    <source>
        <dbReference type="EMBL" id="KAK6344277.1"/>
    </source>
</evidence>
<feature type="region of interest" description="Disordered" evidence="1">
    <location>
        <begin position="294"/>
        <end position="318"/>
    </location>
</feature>
<evidence type="ECO:0000313" key="3">
    <source>
        <dbReference type="Proteomes" id="UP001375240"/>
    </source>
</evidence>
<name>A0AAV9ULP0_9PEZI</name>
<feature type="compositionally biased region" description="Polar residues" evidence="1">
    <location>
        <begin position="249"/>
        <end position="261"/>
    </location>
</feature>
<feature type="compositionally biased region" description="Basic and acidic residues" evidence="1">
    <location>
        <begin position="491"/>
        <end position="501"/>
    </location>
</feature>
<reference evidence="2 3" key="1">
    <citation type="submission" date="2019-10" db="EMBL/GenBank/DDBJ databases">
        <authorList>
            <person name="Palmer J.M."/>
        </authorList>
    </citation>
    <scope>NUCLEOTIDE SEQUENCE [LARGE SCALE GENOMIC DNA]</scope>
    <source>
        <strain evidence="2 3">TWF696</strain>
    </source>
</reference>
<organism evidence="2 3">
    <name type="scientific">Orbilia brochopaga</name>
    <dbReference type="NCBI Taxonomy" id="3140254"/>
    <lineage>
        <taxon>Eukaryota</taxon>
        <taxon>Fungi</taxon>
        <taxon>Dikarya</taxon>
        <taxon>Ascomycota</taxon>
        <taxon>Pezizomycotina</taxon>
        <taxon>Orbiliomycetes</taxon>
        <taxon>Orbiliales</taxon>
        <taxon>Orbiliaceae</taxon>
        <taxon>Orbilia</taxon>
    </lineage>
</organism>
<sequence length="862" mass="94261">MSLLDQDVPSLHTCSRCSMLFGHGQAASRGRHAHERDLGPLGDGPRKVTIYVNPSKRPYVAPFRRVQTLERLMQYISTLPHPQIRFVTNANPSKPKFKACEELLFAGQWQLVDKSGCIIRPEDWEELVHDGMDITVDTMSYEPQVVEERPSLLQPMALSGRKDVSVAPSQFGSMEVAGDLMEIQTALDTIGARQHVEATAPRFNNPSRLFVPHYHPEPEPLALELAGEESLEPQAPQPNTFVMPPKPESCTSKKQSMSPSATEFKPGGGFSSTSTIEPDDNPIFRLRKRSMAIPIIKPPSPPETIIAAPKPDMPDGYTLDTHEQEEAVYAQDTCEEAVKQEETDGWGRRVAVTAELTEEPARNRIDPVYTYEDPADEDDEEEQEPTEEVPAKEAPAQEAPRPSVQVGEWDGAPSTYSSAEASYPPTSTNDEEATVAPPSEQEEVASVSETVVASSSKPEERSAPSHSELNTEDEATTQVESSKSPSVGPESKFEGENHLFDDSPAVGDQEPQQIEPDVNEVQQHDVPIIVTEPPADPADDGVQALQELEYSVQKPPVIMATSGGSSRAELESEPRLRSMDFRWSEEPYEEPAGDGMQQQAPADQWGEAPGWDSKPDSGWNDWSTPATAPGYGSHWEAQWDTRGHVPLPEDNDSEWAPKQYGPQATAALKGLGNSGKSQSVGTQKSPWATVASFNNMPAAPMSKPAAAAAAAAARKGFIPKQPNGQTAPISFKVGSKAQNIISTERPNSFKTQNKALGNIVVHFVPPRGLPSAKHAKVSLGLLTSIRKIAHLYARTYRDHSMQAVAENDNISPLFELNIARTEGGTTVSHLLEADKKLEDFDFGTEFWLSVSYSKPQGNSKKH</sequence>
<dbReference type="EMBL" id="JAVHNQ010000006">
    <property type="protein sequence ID" value="KAK6344277.1"/>
    <property type="molecule type" value="Genomic_DNA"/>
</dbReference>
<proteinExistence type="predicted"/>
<protein>
    <recommendedName>
        <fullName evidence="4">C2H2-type domain-containing protein</fullName>
    </recommendedName>
</protein>
<feature type="compositionally biased region" description="Polar residues" evidence="1">
    <location>
        <begin position="476"/>
        <end position="485"/>
    </location>
</feature>
<feature type="region of interest" description="Disordered" evidence="1">
    <location>
        <begin position="246"/>
        <end position="281"/>
    </location>
</feature>
<dbReference type="Proteomes" id="UP001375240">
    <property type="component" value="Unassembled WGS sequence"/>
</dbReference>
<feature type="region of interest" description="Disordered" evidence="1">
    <location>
        <begin position="353"/>
        <end position="517"/>
    </location>
</feature>
<feature type="compositionally biased region" description="Basic and acidic residues" evidence="1">
    <location>
        <begin position="568"/>
        <end position="585"/>
    </location>
</feature>
<feature type="compositionally biased region" description="Acidic residues" evidence="1">
    <location>
        <begin position="373"/>
        <end position="387"/>
    </location>
</feature>
<evidence type="ECO:0008006" key="4">
    <source>
        <dbReference type="Google" id="ProtNLM"/>
    </source>
</evidence>
<dbReference type="AlphaFoldDB" id="A0AAV9ULP0"/>